<gene>
    <name evidence="2" type="ORF">AYR47_12315</name>
</gene>
<evidence type="ECO:0000256" key="1">
    <source>
        <dbReference type="SAM" id="SignalP"/>
    </source>
</evidence>
<dbReference type="EMBL" id="CP014546">
    <property type="protein sequence ID" value="AMN79054.1"/>
    <property type="molecule type" value="Genomic_DNA"/>
</dbReference>
<dbReference type="Pfam" id="PF06551">
    <property type="entry name" value="DUF1120"/>
    <property type="match status" value="1"/>
</dbReference>
<accession>A0A127HWU7</accession>
<dbReference type="AlphaFoldDB" id="A0A127HWU7"/>
<organism evidence="2 3">
    <name type="scientific">Pseudomonas azotoformans</name>
    <dbReference type="NCBI Taxonomy" id="47878"/>
    <lineage>
        <taxon>Bacteria</taxon>
        <taxon>Pseudomonadati</taxon>
        <taxon>Pseudomonadota</taxon>
        <taxon>Gammaproteobacteria</taxon>
        <taxon>Pseudomonadales</taxon>
        <taxon>Pseudomonadaceae</taxon>
        <taxon>Pseudomonas</taxon>
    </lineage>
</organism>
<sequence length="207" mass="21636">MSKSLNTLIATLLLVGVSNSFAASSIDMSVRGLITPSACSPSLGNGGQYDVGKISAKDLKLNDYTSLGDYVTQLTVTCEAPTLMAIEPKDNRAGSEAMGEPSYFGLGLINGSEKLGSVSAFLEKVFADGVAARATDSMDGGSTWERHRSISPNSITSVANSAAYTPIPVQSFEAQMMLTPVIAPASTLTLTEEVPIDGSITLTVRYL</sequence>
<name>A0A127HWU7_PSEAZ</name>
<evidence type="ECO:0000313" key="3">
    <source>
        <dbReference type="Proteomes" id="UP000070516"/>
    </source>
</evidence>
<feature type="chain" id="PRO_5007449058" description="DUF1120 domain-containing protein" evidence="1">
    <location>
        <begin position="23"/>
        <end position="207"/>
    </location>
</feature>
<reference evidence="2 3" key="1">
    <citation type="submission" date="2016-02" db="EMBL/GenBank/DDBJ databases">
        <title>Complete genome sequence of Pseudomonas azotoformans S4.</title>
        <authorList>
            <person name="Fang Y."/>
            <person name="Wu L."/>
            <person name="Feng G."/>
        </authorList>
    </citation>
    <scope>NUCLEOTIDE SEQUENCE [LARGE SCALE GENOMIC DNA]</scope>
    <source>
        <strain evidence="2 3">S4</strain>
    </source>
</reference>
<evidence type="ECO:0008006" key="4">
    <source>
        <dbReference type="Google" id="ProtNLM"/>
    </source>
</evidence>
<dbReference type="InterPro" id="IPR010546">
    <property type="entry name" value="DUF1120"/>
</dbReference>
<evidence type="ECO:0000313" key="2">
    <source>
        <dbReference type="EMBL" id="AMN79054.1"/>
    </source>
</evidence>
<keyword evidence="1" id="KW-0732">Signal</keyword>
<protein>
    <recommendedName>
        <fullName evidence="4">DUF1120 domain-containing protein</fullName>
    </recommendedName>
</protein>
<proteinExistence type="predicted"/>
<feature type="signal peptide" evidence="1">
    <location>
        <begin position="1"/>
        <end position="22"/>
    </location>
</feature>
<dbReference type="KEGG" id="pazo:AYR47_12315"/>
<dbReference type="RefSeq" id="WP_061435391.1">
    <property type="nucleotide sequence ID" value="NZ_CP014546.1"/>
</dbReference>
<dbReference type="Proteomes" id="UP000070516">
    <property type="component" value="Chromosome"/>
</dbReference>